<dbReference type="InterPro" id="IPR046700">
    <property type="entry name" value="DUF6570"/>
</dbReference>
<sequence>MYGNDNLDGILLDKNGVVESTSTQARLNVCPECCASLKRNKVPRLAVANNLYRGVLPDQFQDLTWVEEMVCAIYRNTAHITRLYGSSDPAQPTVLHGNTCAHDMNTVSTASVLPRTPADINGMLSVVFVGTNKLDPKSLGKMFRVRKRKVWDFLLWLRNHNRLYANLPLDLDTMNLYPEDGMLPGIEDRILQDQ</sequence>
<reference evidence="2 3" key="1">
    <citation type="submission" date="2014-04" db="EMBL/GenBank/DDBJ databases">
        <authorList>
            <consortium name="DOE Joint Genome Institute"/>
            <person name="Kuo A."/>
            <person name="Gay G."/>
            <person name="Dore J."/>
            <person name="Kohler A."/>
            <person name="Nagy L.G."/>
            <person name="Floudas D."/>
            <person name="Copeland A."/>
            <person name="Barry K.W."/>
            <person name="Cichocki N."/>
            <person name="Veneault-Fourrey C."/>
            <person name="LaButti K."/>
            <person name="Lindquist E.A."/>
            <person name="Lipzen A."/>
            <person name="Lundell T."/>
            <person name="Morin E."/>
            <person name="Murat C."/>
            <person name="Sun H."/>
            <person name="Tunlid A."/>
            <person name="Henrissat B."/>
            <person name="Grigoriev I.V."/>
            <person name="Hibbett D.S."/>
            <person name="Martin F."/>
            <person name="Nordberg H.P."/>
            <person name="Cantor M.N."/>
            <person name="Hua S.X."/>
        </authorList>
    </citation>
    <scope>NUCLEOTIDE SEQUENCE [LARGE SCALE GENOMIC DNA]</scope>
    <source>
        <strain evidence="3">h7</strain>
    </source>
</reference>
<dbReference type="AlphaFoldDB" id="A0A0C3C631"/>
<accession>A0A0C3C631</accession>
<dbReference type="Proteomes" id="UP000053424">
    <property type="component" value="Unassembled WGS sequence"/>
</dbReference>
<dbReference type="HOGENOM" id="CLU_090397_2_0_1"/>
<proteinExistence type="predicted"/>
<dbReference type="Pfam" id="PF20209">
    <property type="entry name" value="DUF6570"/>
    <property type="match status" value="1"/>
</dbReference>
<dbReference type="STRING" id="686832.A0A0C3C631"/>
<evidence type="ECO:0000313" key="2">
    <source>
        <dbReference type="EMBL" id="KIM39066.1"/>
    </source>
</evidence>
<feature type="non-terminal residue" evidence="2">
    <location>
        <position position="194"/>
    </location>
</feature>
<dbReference type="EMBL" id="KN831787">
    <property type="protein sequence ID" value="KIM39066.1"/>
    <property type="molecule type" value="Genomic_DNA"/>
</dbReference>
<evidence type="ECO:0000313" key="3">
    <source>
        <dbReference type="Proteomes" id="UP000053424"/>
    </source>
</evidence>
<keyword evidence="3" id="KW-1185">Reference proteome</keyword>
<name>A0A0C3C631_HEBCY</name>
<evidence type="ECO:0000259" key="1">
    <source>
        <dbReference type="Pfam" id="PF20209"/>
    </source>
</evidence>
<reference evidence="3" key="2">
    <citation type="submission" date="2015-01" db="EMBL/GenBank/DDBJ databases">
        <title>Evolutionary Origins and Diversification of the Mycorrhizal Mutualists.</title>
        <authorList>
            <consortium name="DOE Joint Genome Institute"/>
            <consortium name="Mycorrhizal Genomics Consortium"/>
            <person name="Kohler A."/>
            <person name="Kuo A."/>
            <person name="Nagy L.G."/>
            <person name="Floudas D."/>
            <person name="Copeland A."/>
            <person name="Barry K.W."/>
            <person name="Cichocki N."/>
            <person name="Veneault-Fourrey C."/>
            <person name="LaButti K."/>
            <person name="Lindquist E.A."/>
            <person name="Lipzen A."/>
            <person name="Lundell T."/>
            <person name="Morin E."/>
            <person name="Murat C."/>
            <person name="Riley R."/>
            <person name="Ohm R."/>
            <person name="Sun H."/>
            <person name="Tunlid A."/>
            <person name="Henrissat B."/>
            <person name="Grigoriev I.V."/>
            <person name="Hibbett D.S."/>
            <person name="Martin F."/>
        </authorList>
    </citation>
    <scope>NUCLEOTIDE SEQUENCE [LARGE SCALE GENOMIC DNA]</scope>
    <source>
        <strain evidence="3">h7</strain>
    </source>
</reference>
<organism evidence="2 3">
    <name type="scientific">Hebeloma cylindrosporum</name>
    <dbReference type="NCBI Taxonomy" id="76867"/>
    <lineage>
        <taxon>Eukaryota</taxon>
        <taxon>Fungi</taxon>
        <taxon>Dikarya</taxon>
        <taxon>Basidiomycota</taxon>
        <taxon>Agaricomycotina</taxon>
        <taxon>Agaricomycetes</taxon>
        <taxon>Agaricomycetidae</taxon>
        <taxon>Agaricales</taxon>
        <taxon>Agaricineae</taxon>
        <taxon>Hymenogastraceae</taxon>
        <taxon>Hebeloma</taxon>
    </lineage>
</organism>
<feature type="domain" description="DUF6570" evidence="1">
    <location>
        <begin position="39"/>
        <end position="174"/>
    </location>
</feature>
<gene>
    <name evidence="2" type="ORF">M413DRAFT_75392</name>
</gene>
<protein>
    <recommendedName>
        <fullName evidence="1">DUF6570 domain-containing protein</fullName>
    </recommendedName>
</protein>
<dbReference type="OrthoDB" id="3257061at2759"/>